<accession>A0A397JR66</accession>
<evidence type="ECO:0000313" key="1">
    <source>
        <dbReference type="EMBL" id="RHZ87664.1"/>
    </source>
</evidence>
<sequence length="96" mass="11380">MINFIILQEEATMTQNNVKHLSVFVNELNREKLNLEFERLREIMRAIIQKAIEEYNRLIFGGLNVNVMNSSRAYKKYIELISQEVSRLLELYACLN</sequence>
<proteinExistence type="predicted"/>
<keyword evidence="2" id="KW-1185">Reference proteome</keyword>
<dbReference type="Proteomes" id="UP000266861">
    <property type="component" value="Unassembled WGS sequence"/>
</dbReference>
<evidence type="ECO:0000313" key="2">
    <source>
        <dbReference type="Proteomes" id="UP000266861"/>
    </source>
</evidence>
<dbReference type="AlphaFoldDB" id="A0A397JR66"/>
<reference evidence="1 2" key="1">
    <citation type="submission" date="2018-08" db="EMBL/GenBank/DDBJ databases">
        <title>Genome and evolution of the arbuscular mycorrhizal fungus Diversispora epigaea (formerly Glomus versiforme) and its bacterial endosymbionts.</title>
        <authorList>
            <person name="Sun X."/>
            <person name="Fei Z."/>
            <person name="Harrison M."/>
        </authorList>
    </citation>
    <scope>NUCLEOTIDE SEQUENCE [LARGE SCALE GENOMIC DNA]</scope>
    <source>
        <strain evidence="1 2">IT104</strain>
    </source>
</reference>
<comment type="caution">
    <text evidence="1">The sequence shown here is derived from an EMBL/GenBank/DDBJ whole genome shotgun (WGS) entry which is preliminary data.</text>
</comment>
<protein>
    <submittedName>
        <fullName evidence="1">Uncharacterized protein</fullName>
    </submittedName>
</protein>
<organism evidence="1 2">
    <name type="scientific">Diversispora epigaea</name>
    <dbReference type="NCBI Taxonomy" id="1348612"/>
    <lineage>
        <taxon>Eukaryota</taxon>
        <taxon>Fungi</taxon>
        <taxon>Fungi incertae sedis</taxon>
        <taxon>Mucoromycota</taxon>
        <taxon>Glomeromycotina</taxon>
        <taxon>Glomeromycetes</taxon>
        <taxon>Diversisporales</taxon>
        <taxon>Diversisporaceae</taxon>
        <taxon>Diversispora</taxon>
    </lineage>
</organism>
<dbReference type="OrthoDB" id="642895at2759"/>
<gene>
    <name evidence="1" type="ORF">Glove_33g198</name>
</gene>
<dbReference type="EMBL" id="PQFF01000031">
    <property type="protein sequence ID" value="RHZ87664.1"/>
    <property type="molecule type" value="Genomic_DNA"/>
</dbReference>
<name>A0A397JR66_9GLOM</name>